<reference evidence="1" key="1">
    <citation type="journal article" date="2015" name="Nature">
        <title>Complex archaea that bridge the gap between prokaryotes and eukaryotes.</title>
        <authorList>
            <person name="Spang A."/>
            <person name="Saw J.H."/>
            <person name="Jorgensen S.L."/>
            <person name="Zaremba-Niedzwiedzka K."/>
            <person name="Martijn J."/>
            <person name="Lind A.E."/>
            <person name="van Eijk R."/>
            <person name="Schleper C."/>
            <person name="Guy L."/>
            <person name="Ettema T.J."/>
        </authorList>
    </citation>
    <scope>NUCLEOTIDE SEQUENCE</scope>
</reference>
<dbReference type="AlphaFoldDB" id="A0A0F9BM72"/>
<evidence type="ECO:0000313" key="1">
    <source>
        <dbReference type="EMBL" id="KKL14962.1"/>
    </source>
</evidence>
<protein>
    <submittedName>
        <fullName evidence="1">Uncharacterized protein</fullName>
    </submittedName>
</protein>
<accession>A0A0F9BM72</accession>
<comment type="caution">
    <text evidence="1">The sequence shown here is derived from an EMBL/GenBank/DDBJ whole genome shotgun (WGS) entry which is preliminary data.</text>
</comment>
<sequence>MTVQKYKIVSCDNDAQAAFDYKIVQLETRVNLFLEENDSFRVMGAPFKLDDCFVQVCVVSYKL</sequence>
<dbReference type="EMBL" id="LAZR01040247">
    <property type="protein sequence ID" value="KKL14962.1"/>
    <property type="molecule type" value="Genomic_DNA"/>
</dbReference>
<proteinExistence type="predicted"/>
<name>A0A0F9BM72_9ZZZZ</name>
<organism evidence="1">
    <name type="scientific">marine sediment metagenome</name>
    <dbReference type="NCBI Taxonomy" id="412755"/>
    <lineage>
        <taxon>unclassified sequences</taxon>
        <taxon>metagenomes</taxon>
        <taxon>ecological metagenomes</taxon>
    </lineage>
</organism>
<gene>
    <name evidence="1" type="ORF">LCGC14_2510340</name>
</gene>